<dbReference type="FunCoup" id="L8Y4J7">
    <property type="interactions" value="1216"/>
</dbReference>
<dbReference type="GO" id="GO:0045197">
    <property type="term" value="P:establishment or maintenance of epithelial cell apical/basal polarity"/>
    <property type="evidence" value="ECO:0007669"/>
    <property type="project" value="TreeGrafter"/>
</dbReference>
<dbReference type="GO" id="GO:0016323">
    <property type="term" value="C:basolateral plasma membrane"/>
    <property type="evidence" value="ECO:0007669"/>
    <property type="project" value="TreeGrafter"/>
</dbReference>
<dbReference type="GO" id="GO:0019901">
    <property type="term" value="F:protein kinase binding"/>
    <property type="evidence" value="ECO:0007669"/>
    <property type="project" value="TreeGrafter"/>
</dbReference>
<evidence type="ECO:0000256" key="9">
    <source>
        <dbReference type="ARBA" id="ARBA00023136"/>
    </source>
</evidence>
<gene>
    <name evidence="14" type="ORF">TREES_T100018970</name>
</gene>
<evidence type="ECO:0000256" key="6">
    <source>
        <dbReference type="ARBA" id="ARBA00022553"/>
    </source>
</evidence>
<dbReference type="InParanoid" id="L8Y4J7"/>
<sequence length="196" mass="21268">MSYIPGQPVTAVVQRVEIHKLRQGENLILGFSIGGGIDQDPSQNPFSEDKTDKGIYVTRVSEGGPAEIAGLQIGDKIMQPEGTHRSHSGTHAGIAPKESWLAAACCGYGAWHPQFGNISMGTFLGDPDPLKPCFQIQRAGTEVGCVLSLGQVNGWDMTMVTHDQARKRLTKRSEEVVRLLVTRQSLQKAVQQSMLS</sequence>
<dbReference type="PROSITE" id="PS50106">
    <property type="entry name" value="PDZ"/>
    <property type="match status" value="1"/>
</dbReference>
<dbReference type="Gene3D" id="2.30.42.10">
    <property type="match status" value="1"/>
</dbReference>
<dbReference type="InterPro" id="IPR036034">
    <property type="entry name" value="PDZ_sf"/>
</dbReference>
<evidence type="ECO:0000256" key="1">
    <source>
        <dbReference type="ARBA" id="ARBA00004123"/>
    </source>
</evidence>
<keyword evidence="5" id="KW-0963">Cytoplasm</keyword>
<dbReference type="PANTHER" id="PTHR23119">
    <property type="entry name" value="DISCS LARGE"/>
    <property type="match status" value="1"/>
</dbReference>
<keyword evidence="6" id="KW-0597">Phosphoprotein</keyword>
<dbReference type="GO" id="GO:0043113">
    <property type="term" value="P:receptor clustering"/>
    <property type="evidence" value="ECO:0007669"/>
    <property type="project" value="TreeGrafter"/>
</dbReference>
<keyword evidence="7" id="KW-0879">Wnt signaling pathway</keyword>
<keyword evidence="10" id="KW-0539">Nucleus</keyword>
<evidence type="ECO:0000259" key="13">
    <source>
        <dbReference type="PROSITE" id="PS50106"/>
    </source>
</evidence>
<proteinExistence type="predicted"/>
<comment type="subcellular location">
    <subcellularLocation>
        <location evidence="2">Cell membrane</location>
        <topology evidence="2">Peripheral membrane protein</topology>
        <orientation evidence="2">Cytoplasmic side</orientation>
    </subcellularLocation>
    <subcellularLocation>
        <location evidence="3">Cytoplasm</location>
    </subcellularLocation>
    <subcellularLocation>
        <location evidence="1">Nucleus</location>
    </subcellularLocation>
</comment>
<evidence type="ECO:0000256" key="2">
    <source>
        <dbReference type="ARBA" id="ARBA00004413"/>
    </source>
</evidence>
<dbReference type="eggNOG" id="KOG3553">
    <property type="taxonomic scope" value="Eukaryota"/>
</dbReference>
<dbReference type="PANTHER" id="PTHR23119:SF50">
    <property type="entry name" value="PDZ DOMAIN-CONTAINING PROTEIN"/>
    <property type="match status" value="1"/>
</dbReference>
<keyword evidence="8" id="KW-0007">Acetylation</keyword>
<dbReference type="FunFam" id="2.30.42.10:FF:000121">
    <property type="entry name" value="Tax1-binding protein 3"/>
    <property type="match status" value="1"/>
</dbReference>
<dbReference type="Pfam" id="PF00595">
    <property type="entry name" value="PDZ"/>
    <property type="match status" value="1"/>
</dbReference>
<dbReference type="InterPro" id="IPR001478">
    <property type="entry name" value="PDZ"/>
</dbReference>
<dbReference type="GO" id="GO:0009966">
    <property type="term" value="P:regulation of signal transduction"/>
    <property type="evidence" value="ECO:0007669"/>
    <property type="project" value="UniProtKB-ARBA"/>
</dbReference>
<keyword evidence="9" id="KW-0472">Membrane</keyword>
<dbReference type="Proteomes" id="UP000011518">
    <property type="component" value="Unassembled WGS sequence"/>
</dbReference>
<evidence type="ECO:0000256" key="8">
    <source>
        <dbReference type="ARBA" id="ARBA00022990"/>
    </source>
</evidence>
<dbReference type="GO" id="GO:0014069">
    <property type="term" value="C:postsynaptic density"/>
    <property type="evidence" value="ECO:0007669"/>
    <property type="project" value="TreeGrafter"/>
</dbReference>
<organism evidence="14 15">
    <name type="scientific">Tupaia chinensis</name>
    <name type="common">Chinese tree shrew</name>
    <name type="synonym">Tupaia belangeri chinensis</name>
    <dbReference type="NCBI Taxonomy" id="246437"/>
    <lineage>
        <taxon>Eukaryota</taxon>
        <taxon>Metazoa</taxon>
        <taxon>Chordata</taxon>
        <taxon>Craniata</taxon>
        <taxon>Vertebrata</taxon>
        <taxon>Euteleostomi</taxon>
        <taxon>Mammalia</taxon>
        <taxon>Eutheria</taxon>
        <taxon>Euarchontoglires</taxon>
        <taxon>Scandentia</taxon>
        <taxon>Tupaiidae</taxon>
        <taxon>Tupaia</taxon>
    </lineage>
</organism>
<dbReference type="SUPFAM" id="SSF50156">
    <property type="entry name" value="PDZ domain-like"/>
    <property type="match status" value="1"/>
</dbReference>
<dbReference type="GO" id="GO:0098968">
    <property type="term" value="P:neurotransmitter receptor transport postsynaptic membrane to endosome"/>
    <property type="evidence" value="ECO:0007669"/>
    <property type="project" value="TreeGrafter"/>
</dbReference>
<evidence type="ECO:0000313" key="15">
    <source>
        <dbReference type="Proteomes" id="UP000011518"/>
    </source>
</evidence>
<dbReference type="STRING" id="246437.L8Y4J7"/>
<keyword evidence="4" id="KW-1003">Cell membrane</keyword>
<protein>
    <recommendedName>
        <fullName evidence="11">Tax1-binding protein 3</fullName>
    </recommendedName>
    <alternativeName>
        <fullName evidence="12">Tax interaction protein 1</fullName>
    </alternativeName>
</protein>
<evidence type="ECO:0000256" key="3">
    <source>
        <dbReference type="ARBA" id="ARBA00004496"/>
    </source>
</evidence>
<dbReference type="GO" id="GO:0005912">
    <property type="term" value="C:adherens junction"/>
    <property type="evidence" value="ECO:0007669"/>
    <property type="project" value="TreeGrafter"/>
</dbReference>
<evidence type="ECO:0000256" key="5">
    <source>
        <dbReference type="ARBA" id="ARBA00022490"/>
    </source>
</evidence>
<evidence type="ECO:0000256" key="7">
    <source>
        <dbReference type="ARBA" id="ARBA00022687"/>
    </source>
</evidence>
<keyword evidence="15" id="KW-1185">Reference proteome</keyword>
<dbReference type="SMART" id="SM00228">
    <property type="entry name" value="PDZ"/>
    <property type="match status" value="1"/>
</dbReference>
<dbReference type="GO" id="GO:0098887">
    <property type="term" value="P:neurotransmitter receptor transport, endosome to postsynaptic membrane"/>
    <property type="evidence" value="ECO:0007669"/>
    <property type="project" value="TreeGrafter"/>
</dbReference>
<dbReference type="GO" id="GO:0045211">
    <property type="term" value="C:postsynaptic membrane"/>
    <property type="evidence" value="ECO:0007669"/>
    <property type="project" value="TreeGrafter"/>
</dbReference>
<reference evidence="15" key="2">
    <citation type="journal article" date="2013" name="Nat. Commun.">
        <title>Genome of the Chinese tree shrew.</title>
        <authorList>
            <person name="Fan Y."/>
            <person name="Huang Z.Y."/>
            <person name="Cao C.C."/>
            <person name="Chen C.S."/>
            <person name="Chen Y.X."/>
            <person name="Fan D.D."/>
            <person name="He J."/>
            <person name="Hou H.L."/>
            <person name="Hu L."/>
            <person name="Hu X.T."/>
            <person name="Jiang X.T."/>
            <person name="Lai R."/>
            <person name="Lang Y.S."/>
            <person name="Liang B."/>
            <person name="Liao S.G."/>
            <person name="Mu D."/>
            <person name="Ma Y.Y."/>
            <person name="Niu Y.Y."/>
            <person name="Sun X.Q."/>
            <person name="Xia J.Q."/>
            <person name="Xiao J."/>
            <person name="Xiong Z.Q."/>
            <person name="Xu L."/>
            <person name="Yang L."/>
            <person name="Zhang Y."/>
            <person name="Zhao W."/>
            <person name="Zhao X.D."/>
            <person name="Zheng Y.T."/>
            <person name="Zhou J.M."/>
            <person name="Zhu Y.B."/>
            <person name="Zhang G.J."/>
            <person name="Wang J."/>
            <person name="Yao Y.G."/>
        </authorList>
    </citation>
    <scope>NUCLEOTIDE SEQUENCE [LARGE SCALE GENOMIC DNA]</scope>
</reference>
<evidence type="ECO:0000256" key="10">
    <source>
        <dbReference type="ARBA" id="ARBA00023242"/>
    </source>
</evidence>
<evidence type="ECO:0000313" key="14">
    <source>
        <dbReference type="EMBL" id="ELV11182.1"/>
    </source>
</evidence>
<accession>L8Y4J7</accession>
<evidence type="ECO:0000256" key="12">
    <source>
        <dbReference type="ARBA" id="ARBA00080868"/>
    </source>
</evidence>
<dbReference type="GO" id="GO:0098609">
    <property type="term" value="P:cell-cell adhesion"/>
    <property type="evidence" value="ECO:0007669"/>
    <property type="project" value="TreeGrafter"/>
</dbReference>
<reference evidence="15" key="1">
    <citation type="submission" date="2012-07" db="EMBL/GenBank/DDBJ databases">
        <title>Genome of the Chinese tree shrew, a rising model animal genetically related to primates.</title>
        <authorList>
            <person name="Zhang G."/>
            <person name="Fan Y."/>
            <person name="Yao Y."/>
            <person name="Huang Z."/>
        </authorList>
    </citation>
    <scope>NUCLEOTIDE SEQUENCE [LARGE SCALE GENOMIC DNA]</scope>
</reference>
<name>L8Y4J7_TUPCH</name>
<evidence type="ECO:0000256" key="11">
    <source>
        <dbReference type="ARBA" id="ARBA00074913"/>
    </source>
</evidence>
<dbReference type="CDD" id="cd10822">
    <property type="entry name" value="PDZ_TAX1BP3-like"/>
    <property type="match status" value="1"/>
</dbReference>
<dbReference type="AlphaFoldDB" id="L8Y4J7"/>
<dbReference type="GO" id="GO:0016055">
    <property type="term" value="P:Wnt signaling pathway"/>
    <property type="evidence" value="ECO:0007669"/>
    <property type="project" value="UniProtKB-KW"/>
</dbReference>
<dbReference type="GO" id="GO:0005737">
    <property type="term" value="C:cytoplasm"/>
    <property type="evidence" value="ECO:0007669"/>
    <property type="project" value="UniProtKB-SubCell"/>
</dbReference>
<dbReference type="GO" id="GO:0005634">
    <property type="term" value="C:nucleus"/>
    <property type="evidence" value="ECO:0007669"/>
    <property type="project" value="UniProtKB-SubCell"/>
</dbReference>
<feature type="domain" description="PDZ" evidence="13">
    <location>
        <begin position="15"/>
        <end position="83"/>
    </location>
</feature>
<dbReference type="EMBL" id="KB365706">
    <property type="protein sequence ID" value="ELV11182.1"/>
    <property type="molecule type" value="Genomic_DNA"/>
</dbReference>
<dbReference type="InterPro" id="IPR050614">
    <property type="entry name" value="Synaptic_Scaffolding_LAP-MAGUK"/>
</dbReference>
<evidence type="ECO:0000256" key="4">
    <source>
        <dbReference type="ARBA" id="ARBA00022475"/>
    </source>
</evidence>